<keyword evidence="4" id="KW-1185">Reference proteome</keyword>
<dbReference type="PANTHER" id="PTHR47485">
    <property type="entry name" value="THYLAKOID LUMENAL 17.4 KDA PROTEIN, CHLOROPLASTIC"/>
    <property type="match status" value="1"/>
</dbReference>
<keyword evidence="1" id="KW-0677">Repeat</keyword>
<dbReference type="SUPFAM" id="SSF141571">
    <property type="entry name" value="Pentapeptide repeat-like"/>
    <property type="match status" value="1"/>
</dbReference>
<dbReference type="PANTHER" id="PTHR47485:SF1">
    <property type="entry name" value="THYLAKOID LUMENAL 17.4 KDA PROTEIN, CHLOROPLASTIC"/>
    <property type="match status" value="1"/>
</dbReference>
<dbReference type="Proteomes" id="UP001354931">
    <property type="component" value="Unassembled WGS sequence"/>
</dbReference>
<accession>A0ABU6F7E6</accession>
<evidence type="ECO:0000313" key="4">
    <source>
        <dbReference type="Proteomes" id="UP001354931"/>
    </source>
</evidence>
<name>A0ABU6F7E6_9ACTN</name>
<evidence type="ECO:0000256" key="2">
    <source>
        <dbReference type="SAM" id="MobiDB-lite"/>
    </source>
</evidence>
<reference evidence="3 4" key="1">
    <citation type="submission" date="2022-10" db="EMBL/GenBank/DDBJ databases">
        <authorList>
            <person name="Xie J."/>
            <person name="Shen N."/>
        </authorList>
    </citation>
    <scope>NUCLEOTIDE SEQUENCE [LARGE SCALE GENOMIC DNA]</scope>
    <source>
        <strain evidence="3 4">YIM65594</strain>
    </source>
</reference>
<dbReference type="Gene3D" id="2.160.20.80">
    <property type="entry name" value="E3 ubiquitin-protein ligase SopA"/>
    <property type="match status" value="1"/>
</dbReference>
<feature type="region of interest" description="Disordered" evidence="2">
    <location>
        <begin position="283"/>
        <end position="303"/>
    </location>
</feature>
<dbReference type="RefSeq" id="WP_326017481.1">
    <property type="nucleotide sequence ID" value="NZ_JAOZYC010000117.1"/>
</dbReference>
<dbReference type="EMBL" id="JAOZYC010000117">
    <property type="protein sequence ID" value="MEB8339388.1"/>
    <property type="molecule type" value="Genomic_DNA"/>
</dbReference>
<dbReference type="Pfam" id="PF00805">
    <property type="entry name" value="Pentapeptide"/>
    <property type="match status" value="3"/>
</dbReference>
<proteinExistence type="predicted"/>
<gene>
    <name evidence="3" type="ORF">OKJ99_17995</name>
</gene>
<sequence length="303" mass="32686">MPTDPTGAAALLAWCEASDDETTLDASQLDLSRADLSGADLALATLFDTDLTDAKLVEADLYRAQSADAVLDRADLTGASLVKVDFRDTRLRGADLTRADLGSAELWKVDARSASFRHAVLDGAAFQEVSLLGADLTGASAHNATLNVALDESTVVTGLTGEIRGPARLGEGDAERELAGLELELWLNSRGASVSVLNSPPGTVTYYARVDDEFPRERPAGIVRRRRAGKSLSDEAFTRNLRWEPTEYLRRYELGHNEDDHVEITEEEATRFILRIRAKLHRSHGPDHAGGDTSVPPLGGQPG</sequence>
<evidence type="ECO:0000256" key="1">
    <source>
        <dbReference type="ARBA" id="ARBA00022737"/>
    </source>
</evidence>
<protein>
    <submittedName>
        <fullName evidence="3">Pentapeptide repeat-containing protein</fullName>
    </submittedName>
</protein>
<dbReference type="InterPro" id="IPR001646">
    <property type="entry name" value="5peptide_repeat"/>
</dbReference>
<evidence type="ECO:0000313" key="3">
    <source>
        <dbReference type="EMBL" id="MEB8339388.1"/>
    </source>
</evidence>
<organism evidence="3 4">
    <name type="scientific">Streptomyces endophyticus</name>
    <dbReference type="NCBI Taxonomy" id="714166"/>
    <lineage>
        <taxon>Bacteria</taxon>
        <taxon>Bacillati</taxon>
        <taxon>Actinomycetota</taxon>
        <taxon>Actinomycetes</taxon>
        <taxon>Kitasatosporales</taxon>
        <taxon>Streptomycetaceae</taxon>
        <taxon>Streptomyces</taxon>
    </lineage>
</organism>
<comment type="caution">
    <text evidence="3">The sequence shown here is derived from an EMBL/GenBank/DDBJ whole genome shotgun (WGS) entry which is preliminary data.</text>
</comment>